<protein>
    <submittedName>
        <fullName evidence="1">Uncharacterized protein</fullName>
    </submittedName>
</protein>
<dbReference type="VEuPathDB" id="FungiDB:JI435_200960"/>
<dbReference type="AlphaFoldDB" id="A0A7U2ETF0"/>
<evidence type="ECO:0000313" key="2">
    <source>
        <dbReference type="Proteomes" id="UP000663193"/>
    </source>
</evidence>
<accession>A0A7U2ETF0</accession>
<organism evidence="1 2">
    <name type="scientific">Phaeosphaeria nodorum (strain SN15 / ATCC MYA-4574 / FGSC 10173)</name>
    <name type="common">Glume blotch fungus</name>
    <name type="synonym">Parastagonospora nodorum</name>
    <dbReference type="NCBI Taxonomy" id="321614"/>
    <lineage>
        <taxon>Eukaryota</taxon>
        <taxon>Fungi</taxon>
        <taxon>Dikarya</taxon>
        <taxon>Ascomycota</taxon>
        <taxon>Pezizomycotina</taxon>
        <taxon>Dothideomycetes</taxon>
        <taxon>Pleosporomycetidae</taxon>
        <taxon>Pleosporales</taxon>
        <taxon>Pleosporineae</taxon>
        <taxon>Phaeosphaeriaceae</taxon>
        <taxon>Parastagonospora</taxon>
    </lineage>
</organism>
<dbReference type="EMBL" id="CP069024">
    <property type="protein sequence ID" value="QRC92649.1"/>
    <property type="molecule type" value="Genomic_DNA"/>
</dbReference>
<sequence>MTSTESSSIARHVASDCERGAVVGVSNAYCHIETGAPPIASADCVMIMRVKCGERADGGLELLIG</sequence>
<evidence type="ECO:0000313" key="1">
    <source>
        <dbReference type="EMBL" id="QRC92649.1"/>
    </source>
</evidence>
<name>A0A7U2ETF0_PHANO</name>
<gene>
    <name evidence="1" type="ORF">JI435_200960</name>
</gene>
<reference evidence="2" key="1">
    <citation type="journal article" date="2021" name="BMC Genomics">
        <title>Chromosome-level genome assembly and manually-curated proteome of model necrotroph Parastagonospora nodorum Sn15 reveals a genome-wide trove of candidate effector homologs, and redundancy of virulence-related functions within an accessory chromosome.</title>
        <authorList>
            <person name="Bertazzoni S."/>
            <person name="Jones D.A.B."/>
            <person name="Phan H.T."/>
            <person name="Tan K.-C."/>
            <person name="Hane J.K."/>
        </authorList>
    </citation>
    <scope>NUCLEOTIDE SEQUENCE [LARGE SCALE GENOMIC DNA]</scope>
    <source>
        <strain evidence="2">SN15 / ATCC MYA-4574 / FGSC 10173)</strain>
    </source>
</reference>
<proteinExistence type="predicted"/>
<keyword evidence="2" id="KW-1185">Reference proteome</keyword>
<dbReference type="Proteomes" id="UP000663193">
    <property type="component" value="Chromosome 2"/>
</dbReference>